<organism evidence="1 2">
    <name type="scientific">Pluteus cervinus</name>
    <dbReference type="NCBI Taxonomy" id="181527"/>
    <lineage>
        <taxon>Eukaryota</taxon>
        <taxon>Fungi</taxon>
        <taxon>Dikarya</taxon>
        <taxon>Basidiomycota</taxon>
        <taxon>Agaricomycotina</taxon>
        <taxon>Agaricomycetes</taxon>
        <taxon>Agaricomycetidae</taxon>
        <taxon>Agaricales</taxon>
        <taxon>Pluteineae</taxon>
        <taxon>Pluteaceae</taxon>
        <taxon>Pluteus</taxon>
    </lineage>
</organism>
<protein>
    <submittedName>
        <fullName evidence="1">Uncharacterized protein</fullName>
    </submittedName>
</protein>
<proteinExistence type="predicted"/>
<dbReference type="EMBL" id="ML208609">
    <property type="protein sequence ID" value="TFK62053.1"/>
    <property type="molecule type" value="Genomic_DNA"/>
</dbReference>
<name>A0ACD3A8M7_9AGAR</name>
<keyword evidence="2" id="KW-1185">Reference proteome</keyword>
<evidence type="ECO:0000313" key="2">
    <source>
        <dbReference type="Proteomes" id="UP000308600"/>
    </source>
</evidence>
<reference evidence="1 2" key="1">
    <citation type="journal article" date="2019" name="Nat. Ecol. Evol.">
        <title>Megaphylogeny resolves global patterns of mushroom evolution.</title>
        <authorList>
            <person name="Varga T."/>
            <person name="Krizsan K."/>
            <person name="Foldi C."/>
            <person name="Dima B."/>
            <person name="Sanchez-Garcia M."/>
            <person name="Sanchez-Ramirez S."/>
            <person name="Szollosi G.J."/>
            <person name="Szarkandi J.G."/>
            <person name="Papp V."/>
            <person name="Albert L."/>
            <person name="Andreopoulos W."/>
            <person name="Angelini C."/>
            <person name="Antonin V."/>
            <person name="Barry K.W."/>
            <person name="Bougher N.L."/>
            <person name="Buchanan P."/>
            <person name="Buyck B."/>
            <person name="Bense V."/>
            <person name="Catcheside P."/>
            <person name="Chovatia M."/>
            <person name="Cooper J."/>
            <person name="Damon W."/>
            <person name="Desjardin D."/>
            <person name="Finy P."/>
            <person name="Geml J."/>
            <person name="Haridas S."/>
            <person name="Hughes K."/>
            <person name="Justo A."/>
            <person name="Karasinski D."/>
            <person name="Kautmanova I."/>
            <person name="Kiss B."/>
            <person name="Kocsube S."/>
            <person name="Kotiranta H."/>
            <person name="LaButti K.M."/>
            <person name="Lechner B.E."/>
            <person name="Liimatainen K."/>
            <person name="Lipzen A."/>
            <person name="Lukacs Z."/>
            <person name="Mihaltcheva S."/>
            <person name="Morgado L.N."/>
            <person name="Niskanen T."/>
            <person name="Noordeloos M.E."/>
            <person name="Ohm R.A."/>
            <person name="Ortiz-Santana B."/>
            <person name="Ovrebo C."/>
            <person name="Racz N."/>
            <person name="Riley R."/>
            <person name="Savchenko A."/>
            <person name="Shiryaev A."/>
            <person name="Soop K."/>
            <person name="Spirin V."/>
            <person name="Szebenyi C."/>
            <person name="Tomsovsky M."/>
            <person name="Tulloss R.E."/>
            <person name="Uehling J."/>
            <person name="Grigoriev I.V."/>
            <person name="Vagvolgyi C."/>
            <person name="Papp T."/>
            <person name="Martin F.M."/>
            <person name="Miettinen O."/>
            <person name="Hibbett D.S."/>
            <person name="Nagy L.G."/>
        </authorList>
    </citation>
    <scope>NUCLEOTIDE SEQUENCE [LARGE SCALE GENOMIC DNA]</scope>
    <source>
        <strain evidence="1 2">NL-1719</strain>
    </source>
</reference>
<accession>A0ACD3A8M7</accession>
<dbReference type="Proteomes" id="UP000308600">
    <property type="component" value="Unassembled WGS sequence"/>
</dbReference>
<gene>
    <name evidence="1" type="ORF">BDN72DRAFT_777577</name>
</gene>
<feature type="non-terminal residue" evidence="1">
    <location>
        <position position="1"/>
    </location>
</feature>
<sequence>FAPLVKGVSVVDLERFLAVLLPTEYGQYEATSFDEWASILKVAHQWEFESIFKLALENIEPVSSPVDKVVIGNAYKIPDWATEARILLCRREEPITLEEAVRMGIEEAMNISTTRHRIRSSEVRPGMKDSTIRSFLSGDPEPGAREEDSNAVAEVVLPPDPQKKVPSDSATTLGESPEVGPPVIDKDPRICRALELRMQLKVLKGQLRGLKRGHSSAQPDSKGSEELEIQIDDLEDEYLELYSGNILSDSFTICDHNPCSCRYQLRQLRQPQN</sequence>
<evidence type="ECO:0000313" key="1">
    <source>
        <dbReference type="EMBL" id="TFK62053.1"/>
    </source>
</evidence>